<dbReference type="InterPro" id="IPR003593">
    <property type="entry name" value="AAA+_ATPase"/>
</dbReference>
<dbReference type="InterPro" id="IPR014721">
    <property type="entry name" value="Ribsml_uS5_D2-typ_fold_subgr"/>
</dbReference>
<comment type="caution">
    <text evidence="15">The sequence shown here is derived from an EMBL/GenBank/DDBJ whole genome shotgun (WGS) entry which is preliminary data.</text>
</comment>
<dbReference type="PANTHER" id="PTHR10046">
    <property type="entry name" value="ATP DEPENDENT LON PROTEASE FAMILY MEMBER"/>
    <property type="match status" value="1"/>
</dbReference>
<dbReference type="Pfam" id="PF00004">
    <property type="entry name" value="AAA"/>
    <property type="match status" value="1"/>
</dbReference>
<dbReference type="InterPro" id="IPR003959">
    <property type="entry name" value="ATPase_AAA_core"/>
</dbReference>
<dbReference type="HAMAP" id="MF_01973">
    <property type="entry name" value="lon_bact"/>
    <property type="match status" value="1"/>
</dbReference>
<dbReference type="NCBIfam" id="TIGR00763">
    <property type="entry name" value="lon"/>
    <property type="match status" value="1"/>
</dbReference>
<gene>
    <name evidence="9 15" type="primary">lon</name>
    <name evidence="15" type="ORF">GCM10023173_01740</name>
</gene>
<evidence type="ECO:0000256" key="7">
    <source>
        <dbReference type="ARBA" id="ARBA00022840"/>
    </source>
</evidence>
<dbReference type="PROSITE" id="PS51787">
    <property type="entry name" value="LON_N"/>
    <property type="match status" value="1"/>
</dbReference>
<reference evidence="16" key="1">
    <citation type="journal article" date="2019" name="Int. J. Syst. Evol. Microbiol.">
        <title>The Global Catalogue of Microorganisms (GCM) 10K type strain sequencing project: providing services to taxonomists for standard genome sequencing and annotation.</title>
        <authorList>
            <consortium name="The Broad Institute Genomics Platform"/>
            <consortium name="The Broad Institute Genome Sequencing Center for Infectious Disease"/>
            <person name="Wu L."/>
            <person name="Ma J."/>
        </authorList>
    </citation>
    <scope>NUCLEOTIDE SEQUENCE [LARGE SCALE GENOMIC DNA]</scope>
    <source>
        <strain evidence="16">JCM 17858</strain>
    </source>
</reference>
<dbReference type="PROSITE" id="PS01046">
    <property type="entry name" value="LON_SER"/>
    <property type="match status" value="1"/>
</dbReference>
<comment type="similarity">
    <text evidence="9 10 11 12">Belongs to the peptidase S16 family.</text>
</comment>
<keyword evidence="4 9" id="KW-0547">Nucleotide-binding</keyword>
<comment type="catalytic activity">
    <reaction evidence="9 10 11">
        <text>Hydrolysis of proteins in presence of ATP.</text>
        <dbReference type="EC" id="3.4.21.53"/>
    </reaction>
</comment>
<evidence type="ECO:0000256" key="6">
    <source>
        <dbReference type="ARBA" id="ARBA00022825"/>
    </source>
</evidence>
<evidence type="ECO:0000259" key="13">
    <source>
        <dbReference type="PROSITE" id="PS51786"/>
    </source>
</evidence>
<comment type="induction">
    <text evidence="9">By heat shock.</text>
</comment>
<dbReference type="SUPFAM" id="SSF52540">
    <property type="entry name" value="P-loop containing nucleoside triphosphate hydrolases"/>
    <property type="match status" value="1"/>
</dbReference>
<evidence type="ECO:0000256" key="1">
    <source>
        <dbReference type="ARBA" id="ARBA00004496"/>
    </source>
</evidence>
<evidence type="ECO:0000313" key="16">
    <source>
        <dbReference type="Proteomes" id="UP001500394"/>
    </source>
</evidence>
<name>A0ABP8QSN3_9SPHI</name>
<feature type="domain" description="Lon N-terminal" evidence="14">
    <location>
        <begin position="43"/>
        <end position="238"/>
    </location>
</feature>
<dbReference type="InterPro" id="IPR020568">
    <property type="entry name" value="Ribosomal_Su5_D2-typ_SF"/>
</dbReference>
<dbReference type="Gene3D" id="3.40.50.300">
    <property type="entry name" value="P-loop containing nucleotide triphosphate hydrolases"/>
    <property type="match status" value="1"/>
</dbReference>
<keyword evidence="7 9" id="KW-0067">ATP-binding</keyword>
<comment type="subunit">
    <text evidence="9 10">Homohexamer. Organized in a ring with a central cavity.</text>
</comment>
<feature type="active site" evidence="9 11">
    <location>
        <position position="712"/>
    </location>
</feature>
<evidence type="ECO:0000256" key="2">
    <source>
        <dbReference type="ARBA" id="ARBA00022490"/>
    </source>
</evidence>
<dbReference type="PROSITE" id="PS51786">
    <property type="entry name" value="LON_PROTEOLYTIC"/>
    <property type="match status" value="1"/>
</dbReference>
<keyword evidence="8 9" id="KW-0346">Stress response</keyword>
<keyword evidence="2 9" id="KW-0963">Cytoplasm</keyword>
<feature type="binding site" evidence="9">
    <location>
        <begin position="389"/>
        <end position="396"/>
    </location>
    <ligand>
        <name>ATP</name>
        <dbReference type="ChEBI" id="CHEBI:30616"/>
    </ligand>
</feature>
<dbReference type="Pfam" id="PF22667">
    <property type="entry name" value="Lon_lid"/>
    <property type="match status" value="1"/>
</dbReference>
<keyword evidence="3 9" id="KW-0645">Protease</keyword>
<dbReference type="CDD" id="cd19500">
    <property type="entry name" value="RecA-like_Lon"/>
    <property type="match status" value="1"/>
</dbReference>
<organism evidence="15 16">
    <name type="scientific">Sphingobacterium thermophilum</name>
    <dbReference type="NCBI Taxonomy" id="768534"/>
    <lineage>
        <taxon>Bacteria</taxon>
        <taxon>Pseudomonadati</taxon>
        <taxon>Bacteroidota</taxon>
        <taxon>Sphingobacteriia</taxon>
        <taxon>Sphingobacteriales</taxon>
        <taxon>Sphingobacteriaceae</taxon>
        <taxon>Sphingobacterium</taxon>
    </lineage>
</organism>
<evidence type="ECO:0000256" key="10">
    <source>
        <dbReference type="PIRNR" id="PIRNR001174"/>
    </source>
</evidence>
<evidence type="ECO:0000259" key="14">
    <source>
        <dbReference type="PROSITE" id="PS51787"/>
    </source>
</evidence>
<dbReference type="Gene3D" id="3.30.230.10">
    <property type="match status" value="1"/>
</dbReference>
<dbReference type="Gene3D" id="1.20.58.1480">
    <property type="match status" value="1"/>
</dbReference>
<evidence type="ECO:0000256" key="4">
    <source>
        <dbReference type="ARBA" id="ARBA00022741"/>
    </source>
</evidence>
<dbReference type="InterPro" id="IPR027543">
    <property type="entry name" value="Lon_bac"/>
</dbReference>
<dbReference type="Gene3D" id="1.10.8.60">
    <property type="match status" value="1"/>
</dbReference>
<dbReference type="InterPro" id="IPR003111">
    <property type="entry name" value="Lon_prtase_N"/>
</dbReference>
<proteinExistence type="evidence at transcript level"/>
<dbReference type="SUPFAM" id="SSF54211">
    <property type="entry name" value="Ribosomal protein S5 domain 2-like"/>
    <property type="match status" value="1"/>
</dbReference>
<dbReference type="RefSeq" id="WP_345063368.1">
    <property type="nucleotide sequence ID" value="NZ_BAABGR010000003.1"/>
</dbReference>
<dbReference type="InterPro" id="IPR008268">
    <property type="entry name" value="Peptidase_S16_AS"/>
</dbReference>
<evidence type="ECO:0000256" key="11">
    <source>
        <dbReference type="PROSITE-ProRule" id="PRU01122"/>
    </source>
</evidence>
<dbReference type="SMART" id="SM00382">
    <property type="entry name" value="AAA"/>
    <property type="match status" value="1"/>
</dbReference>
<dbReference type="PRINTS" id="PR00830">
    <property type="entry name" value="ENDOLAPTASE"/>
</dbReference>
<keyword evidence="16" id="KW-1185">Reference proteome</keyword>
<dbReference type="InterPro" id="IPR004815">
    <property type="entry name" value="Lon_bac/euk-typ"/>
</dbReference>
<dbReference type="InterPro" id="IPR027417">
    <property type="entry name" value="P-loop_NTPase"/>
</dbReference>
<evidence type="ECO:0000256" key="8">
    <source>
        <dbReference type="ARBA" id="ARBA00023016"/>
    </source>
</evidence>
<dbReference type="SUPFAM" id="SSF88697">
    <property type="entry name" value="PUA domain-like"/>
    <property type="match status" value="1"/>
</dbReference>
<evidence type="ECO:0000256" key="9">
    <source>
        <dbReference type="HAMAP-Rule" id="MF_01973"/>
    </source>
</evidence>
<evidence type="ECO:0000313" key="15">
    <source>
        <dbReference type="EMBL" id="GAA4510403.1"/>
    </source>
</evidence>
<evidence type="ECO:0000256" key="3">
    <source>
        <dbReference type="ARBA" id="ARBA00022670"/>
    </source>
</evidence>
<dbReference type="Pfam" id="PF05362">
    <property type="entry name" value="Lon_C"/>
    <property type="match status" value="1"/>
</dbReference>
<comment type="function">
    <text evidence="9">ATP-dependent serine protease that mediates the selective degradation of mutant and abnormal proteins as well as certain short-lived regulatory proteins. Required for cellular homeostasis and for survival from DNA damage and developmental changes induced by stress. Degrades polypeptides processively to yield small peptide fragments that are 5 to 10 amino acids long. Binds to DNA in a double-stranded, site-specific manner.</text>
</comment>
<comment type="subcellular location">
    <subcellularLocation>
        <location evidence="1 9 10">Cytoplasm</location>
    </subcellularLocation>
</comment>
<dbReference type="SMART" id="SM00464">
    <property type="entry name" value="LON"/>
    <property type="match status" value="1"/>
</dbReference>
<dbReference type="InterPro" id="IPR046336">
    <property type="entry name" value="Lon_prtase_N_sf"/>
</dbReference>
<dbReference type="Gene3D" id="1.20.5.5270">
    <property type="match status" value="1"/>
</dbReference>
<keyword evidence="6 9" id="KW-0720">Serine protease</keyword>
<evidence type="ECO:0000256" key="12">
    <source>
        <dbReference type="RuleBase" id="RU000591"/>
    </source>
</evidence>
<dbReference type="InterPro" id="IPR027065">
    <property type="entry name" value="Lon_Prtase"/>
</dbReference>
<protein>
    <recommendedName>
        <fullName evidence="9 10">Lon protease</fullName>
        <ecNumber evidence="9 10">3.4.21.53</ecNumber>
    </recommendedName>
    <alternativeName>
        <fullName evidence="9">ATP-dependent protease La</fullName>
    </alternativeName>
</protein>
<dbReference type="InterPro" id="IPR015947">
    <property type="entry name" value="PUA-like_sf"/>
</dbReference>
<dbReference type="EMBL" id="BAABGR010000003">
    <property type="protein sequence ID" value="GAA4510403.1"/>
    <property type="molecule type" value="Genomic_DNA"/>
</dbReference>
<dbReference type="PIRSF" id="PIRSF001174">
    <property type="entry name" value="Lon_proteas"/>
    <property type="match status" value="1"/>
</dbReference>
<evidence type="ECO:0000256" key="5">
    <source>
        <dbReference type="ARBA" id="ARBA00022801"/>
    </source>
</evidence>
<dbReference type="InterPro" id="IPR054594">
    <property type="entry name" value="Lon_lid"/>
</dbReference>
<dbReference type="Gene3D" id="2.30.130.40">
    <property type="entry name" value="LON domain-like"/>
    <property type="match status" value="1"/>
</dbReference>
<feature type="active site" evidence="9 11">
    <location>
        <position position="755"/>
    </location>
</feature>
<dbReference type="EC" id="3.4.21.53" evidence="9 10"/>
<dbReference type="Pfam" id="PF02190">
    <property type="entry name" value="LON_substr_bdg"/>
    <property type="match status" value="1"/>
</dbReference>
<feature type="domain" description="Lon proteolytic" evidence="13">
    <location>
        <begin position="625"/>
        <end position="806"/>
    </location>
</feature>
<dbReference type="Proteomes" id="UP001500394">
    <property type="component" value="Unassembled WGS sequence"/>
</dbReference>
<sequence length="828" mass="93326">MSKIKKFDFNQAIPIISEDTEFFPLLSQQDEDEMHNEDIPETLAILPLRNTVLFPGVVIPITVGRDKSIKLVRESYKTDRIIGVVSQKDMNVEDPGFEQLHKVGTVAMIIKVLQMPDGNTTVIIQGKQRFKLKDLVQSEPYIKARVERFAEDKPKTNSKEFKALISSIRELALQIIQLSPNLPSEAGIAIRNIESPTFLINFISSNLAIELPEKQGLLETKNFVRRAKQLLEYLTTELQLLELKNQIQNKVRTDLDKQQRDYYLNQQLKTIQEELGGNTPDLEIENLKTRAKSKKWPEEVGKHFDKEIEKLARINPAAADYSVQINYLELLLDLPWGEYTKDKFDLNRAIKILDKDHYGLEKVKQRIIEYLAVLKLKNDMKAPILCLVGPPGVGKTSLGKSIAKALGRKYTRMALGGVRDEAEIRGHRKTYIGAMPGRIIQSLKKAGTSNPVFVLDEIDKLGADFKGDPSSALLEVLDPEQNTHFYDHYVEMEYDLSKVMFIATANSLSTIQPALLDRMEIIEVNGYTIEEKIEIAKKHLLPKQREMHGLKAKDVTLSSKVIEKIIEEYTRESGVRGLEKKIGSIVRGVATKKVMEKPYSPNVTPEMVEEILGAPIFDKDIYESNEVAGVVTGLAWTVVGGDILFIESSLSPGKGKLSLTGNLGDVMKESAAIAMAYLRSHAEEFGINYKVFDTWDVNIHVPAGATPKDGPSAGITMLTALTSLFTQRKVKEKLAMTGEITLRGKVLPVGGIKEKILAAKRANIKEVILCKSNEKDILEIKEDYIKDMKFHYVTEMSEVIKLALLDSKVKNPKDIERFIREENKEDKR</sequence>
<keyword evidence="5 9" id="KW-0378">Hydrolase</keyword>
<dbReference type="InterPro" id="IPR008269">
    <property type="entry name" value="Lon_proteolytic"/>
</dbReference>
<accession>A0ABP8QSN3</accession>